<proteinExistence type="predicted"/>
<dbReference type="OrthoDB" id="6198781at2"/>
<dbReference type="AlphaFoldDB" id="E3BLV4"/>
<evidence type="ECO:0008006" key="3">
    <source>
        <dbReference type="Google" id="ProtNLM"/>
    </source>
</evidence>
<name>E3BLV4_9VIBR</name>
<sequence length="137" mass="15879">MVCKLSESLTASGLEVTPYFWQKSTIVLGQRYVYDGMELVFRVEEGEIIITLLRRINPNLGLSNPFSALFLLAEHAIALYPSSWVLRGNVDVFRNSTMSSHRLAQFYLRACGASHDQQEDWYFLRLSDYRPLKKRKK</sequence>
<dbReference type="NCBIfam" id="TIGR02572">
    <property type="entry name" value="LcrR"/>
    <property type="match status" value="1"/>
</dbReference>
<accession>E3BLV4</accession>
<dbReference type="InterPro" id="IPR013405">
    <property type="entry name" value="T3SS_LcrR"/>
</dbReference>
<gene>
    <name evidence="1" type="ORF">VIBC2010_01363</name>
</gene>
<evidence type="ECO:0000313" key="2">
    <source>
        <dbReference type="Proteomes" id="UP000002943"/>
    </source>
</evidence>
<dbReference type="RefSeq" id="WP_009602035.1">
    <property type="nucleotide sequence ID" value="NZ_AEIU01000083.1"/>
</dbReference>
<dbReference type="Pfam" id="PF09621">
    <property type="entry name" value="LcrR"/>
    <property type="match status" value="1"/>
</dbReference>
<protein>
    <recommendedName>
        <fullName evidence="3">Type III secretion system regulator LcrR</fullName>
    </recommendedName>
</protein>
<dbReference type="eggNOG" id="ENOG5032XT5">
    <property type="taxonomic scope" value="Bacteria"/>
</dbReference>
<dbReference type="Proteomes" id="UP000002943">
    <property type="component" value="Unassembled WGS sequence"/>
</dbReference>
<dbReference type="InterPro" id="IPR022797">
    <property type="entry name" value="LcrR/CesD2"/>
</dbReference>
<reference evidence="1 2" key="1">
    <citation type="journal article" date="2012" name="Int. J. Syst. Evol. Microbiol.">
        <title>Vibrio caribbeanicus sp. nov., isolated from the marine sponge Scleritoderma cyanea.</title>
        <authorList>
            <person name="Hoffmann M."/>
            <person name="Monday S.R."/>
            <person name="Allard M.W."/>
            <person name="Strain E.A."/>
            <person name="Whittaker P."/>
            <person name="Naum M."/>
            <person name="McCarthy P.J."/>
            <person name="Lopez J.V."/>
            <person name="Fischer M."/>
            <person name="Brown E.W."/>
        </authorList>
    </citation>
    <scope>NUCLEOTIDE SEQUENCE [LARGE SCALE GENOMIC DNA]</scope>
    <source>
        <strain evidence="1 2">ATCC BAA-2122</strain>
    </source>
</reference>
<dbReference type="EMBL" id="AEIU01000083">
    <property type="protein sequence ID" value="EFP95882.1"/>
    <property type="molecule type" value="Genomic_DNA"/>
</dbReference>
<dbReference type="STRING" id="796620.VIBC2010_01363"/>
<evidence type="ECO:0000313" key="1">
    <source>
        <dbReference type="EMBL" id="EFP95882.1"/>
    </source>
</evidence>
<comment type="caution">
    <text evidence="1">The sequence shown here is derived from an EMBL/GenBank/DDBJ whole genome shotgun (WGS) entry which is preliminary data.</text>
</comment>
<keyword evidence="2" id="KW-1185">Reference proteome</keyword>
<organism evidence="1 2">
    <name type="scientific">Vibrio caribbeanicus ATCC BAA-2122</name>
    <dbReference type="NCBI Taxonomy" id="796620"/>
    <lineage>
        <taxon>Bacteria</taxon>
        <taxon>Pseudomonadati</taxon>
        <taxon>Pseudomonadota</taxon>
        <taxon>Gammaproteobacteria</taxon>
        <taxon>Vibrionales</taxon>
        <taxon>Vibrionaceae</taxon>
        <taxon>Vibrio</taxon>
    </lineage>
</organism>